<protein>
    <submittedName>
        <fullName evidence="2">Uncharacterized protein</fullName>
    </submittedName>
</protein>
<accession>A0A9W7L2X8</accession>
<dbReference type="AlphaFoldDB" id="A0A9W7L2X8"/>
<sequence length="294" mass="32057">MAVSNLRDIGMYKGDVYVVTDDKDRTIGGMNEGLYDVLEVKDEDKIVGKALKSKVLEYLPEKCVNVIYLDTDVFFTQDTLRPKEDYYIDVDDVKTDTNKPTSTSQPPEPLPKPTGLRYELSGCFSSLSSTTSGSSHAVACMFLDAKGHVAGFCSGCDKWHTGFIGLRRGSSEGLLKEWGDGIKGGEGGITDQSVMDIVMKDNEDWNGVVLGYDKMVFMRDYIRIKIGVGEEIELQHYTGLGEGGGEWNEVILENLGMVVGDYVGQGGADRRAEGQVREEGGGLGKGIRGCGTMK</sequence>
<organism evidence="2 3">
    <name type="scientific">Triparma columacea</name>
    <dbReference type="NCBI Taxonomy" id="722753"/>
    <lineage>
        <taxon>Eukaryota</taxon>
        <taxon>Sar</taxon>
        <taxon>Stramenopiles</taxon>
        <taxon>Ochrophyta</taxon>
        <taxon>Bolidophyceae</taxon>
        <taxon>Parmales</taxon>
        <taxon>Triparmaceae</taxon>
        <taxon>Triparma</taxon>
    </lineage>
</organism>
<evidence type="ECO:0000313" key="2">
    <source>
        <dbReference type="EMBL" id="GMI22722.1"/>
    </source>
</evidence>
<gene>
    <name evidence="2" type="ORF">TrCOL_g11404</name>
</gene>
<keyword evidence="3" id="KW-1185">Reference proteome</keyword>
<dbReference type="Proteomes" id="UP001165065">
    <property type="component" value="Unassembled WGS sequence"/>
</dbReference>
<evidence type="ECO:0000256" key="1">
    <source>
        <dbReference type="SAM" id="MobiDB-lite"/>
    </source>
</evidence>
<dbReference type="OrthoDB" id="10377740at2759"/>
<feature type="region of interest" description="Disordered" evidence="1">
    <location>
        <begin position="91"/>
        <end position="113"/>
    </location>
</feature>
<comment type="caution">
    <text evidence="2">The sequence shown here is derived from an EMBL/GenBank/DDBJ whole genome shotgun (WGS) entry which is preliminary data.</text>
</comment>
<reference evidence="3" key="1">
    <citation type="journal article" date="2023" name="Commun. Biol.">
        <title>Genome analysis of Parmales, the sister group of diatoms, reveals the evolutionary specialization of diatoms from phago-mixotrophs to photoautotrophs.</title>
        <authorList>
            <person name="Ban H."/>
            <person name="Sato S."/>
            <person name="Yoshikawa S."/>
            <person name="Yamada K."/>
            <person name="Nakamura Y."/>
            <person name="Ichinomiya M."/>
            <person name="Sato N."/>
            <person name="Blanc-Mathieu R."/>
            <person name="Endo H."/>
            <person name="Kuwata A."/>
            <person name="Ogata H."/>
        </authorList>
    </citation>
    <scope>NUCLEOTIDE SEQUENCE [LARGE SCALE GENOMIC DNA]</scope>
</reference>
<proteinExistence type="predicted"/>
<dbReference type="EMBL" id="BRYA01000553">
    <property type="protein sequence ID" value="GMI22722.1"/>
    <property type="molecule type" value="Genomic_DNA"/>
</dbReference>
<evidence type="ECO:0000313" key="3">
    <source>
        <dbReference type="Proteomes" id="UP001165065"/>
    </source>
</evidence>
<name>A0A9W7L2X8_9STRA</name>